<name>A0A1G9EDX4_9PROT</name>
<dbReference type="AlphaFoldDB" id="A0A1G9EDX4"/>
<proteinExistence type="predicted"/>
<dbReference type="Gene3D" id="1.10.150.130">
    <property type="match status" value="1"/>
</dbReference>
<dbReference type="EMBL" id="FNFX01000004">
    <property type="protein sequence ID" value="SDK74347.1"/>
    <property type="molecule type" value="Genomic_DNA"/>
</dbReference>
<feature type="domain" description="Tyr recombinase" evidence="3">
    <location>
        <begin position="203"/>
        <end position="402"/>
    </location>
</feature>
<evidence type="ECO:0000313" key="5">
    <source>
        <dbReference type="Proteomes" id="UP000198629"/>
    </source>
</evidence>
<accession>A0A1G9EDX4</accession>
<keyword evidence="5" id="KW-1185">Reference proteome</keyword>
<evidence type="ECO:0000313" key="4">
    <source>
        <dbReference type="EMBL" id="SDK74347.1"/>
    </source>
</evidence>
<gene>
    <name evidence="4" type="ORF">SAMN05192566_2334</name>
</gene>
<sequence length="410" mass="47103">MLPDAKIYQLSELLENPDQVAEHALNHPVALVVDHQVKLWLISGDALANMTAATSLYAKQADAHPIEKAISHPVTPPLYLTEFLAIARKKWLHKFNTQQMSAKCYEIYQYRADKHVAPFFSGIELAQISYTTLSQFLDYLASHNIGISSASQYLLIVKQSLNEAMHAGKLDRMPEFPKLKPVSNSRGAFTLQEYLALLRTGWRLRNRAFYFEKEQFLNATGLDQRLLVMREEMYRLIGFMVNSFVRPSDIKVMKHSHVHIVENTHSYLRLTLPETKRHNMPIVTLMKAVVIYRKLQQKALSQGFGQSDDYVFFPDIANRDYAMRMMGFLFNWLLHETGLKTGPHGIGRTMYSLRHTAITFRLLYGEGIDMLTLARNARTSVAMIEKHYASTLNGEMNIGILQSKRQHRNQ</sequence>
<evidence type="ECO:0000256" key="1">
    <source>
        <dbReference type="ARBA" id="ARBA00023125"/>
    </source>
</evidence>
<dbReference type="SUPFAM" id="SSF56349">
    <property type="entry name" value="DNA breaking-rejoining enzymes"/>
    <property type="match status" value="1"/>
</dbReference>
<dbReference type="InterPro" id="IPR002104">
    <property type="entry name" value="Integrase_catalytic"/>
</dbReference>
<dbReference type="GO" id="GO:0015074">
    <property type="term" value="P:DNA integration"/>
    <property type="evidence" value="ECO:0007669"/>
    <property type="project" value="InterPro"/>
</dbReference>
<organism evidence="4 5">
    <name type="scientific">Methylophilus rhizosphaerae</name>
    <dbReference type="NCBI Taxonomy" id="492660"/>
    <lineage>
        <taxon>Bacteria</taxon>
        <taxon>Pseudomonadati</taxon>
        <taxon>Pseudomonadota</taxon>
        <taxon>Betaproteobacteria</taxon>
        <taxon>Nitrosomonadales</taxon>
        <taxon>Methylophilaceae</taxon>
        <taxon>Methylophilus</taxon>
    </lineage>
</organism>
<dbReference type="Gene3D" id="1.10.443.10">
    <property type="entry name" value="Intergrase catalytic core"/>
    <property type="match status" value="1"/>
</dbReference>
<dbReference type="InterPro" id="IPR010998">
    <property type="entry name" value="Integrase_recombinase_N"/>
</dbReference>
<evidence type="ECO:0000256" key="2">
    <source>
        <dbReference type="ARBA" id="ARBA00023172"/>
    </source>
</evidence>
<dbReference type="GO" id="GO:0006310">
    <property type="term" value="P:DNA recombination"/>
    <property type="evidence" value="ECO:0007669"/>
    <property type="project" value="UniProtKB-KW"/>
</dbReference>
<keyword evidence="1" id="KW-0238">DNA-binding</keyword>
<dbReference type="Proteomes" id="UP000198629">
    <property type="component" value="Unassembled WGS sequence"/>
</dbReference>
<dbReference type="PROSITE" id="PS51898">
    <property type="entry name" value="TYR_RECOMBINASE"/>
    <property type="match status" value="1"/>
</dbReference>
<dbReference type="Pfam" id="PF13102">
    <property type="entry name" value="Phage_int_SAM_5"/>
    <property type="match status" value="1"/>
</dbReference>
<dbReference type="InterPro" id="IPR013762">
    <property type="entry name" value="Integrase-like_cat_sf"/>
</dbReference>
<dbReference type="InterPro" id="IPR011010">
    <property type="entry name" value="DNA_brk_join_enz"/>
</dbReference>
<keyword evidence="2" id="KW-0233">DNA recombination</keyword>
<protein>
    <recommendedName>
        <fullName evidence="3">Tyr recombinase domain-containing protein</fullName>
    </recommendedName>
</protein>
<dbReference type="InterPro" id="IPR025269">
    <property type="entry name" value="SAM-like_dom"/>
</dbReference>
<dbReference type="STRING" id="492660.SAMN05192566_2334"/>
<dbReference type="GO" id="GO:0003677">
    <property type="term" value="F:DNA binding"/>
    <property type="evidence" value="ECO:0007669"/>
    <property type="project" value="UniProtKB-KW"/>
</dbReference>
<dbReference type="RefSeq" id="WP_091472306.1">
    <property type="nucleotide sequence ID" value="NZ_FNFX01000004.1"/>
</dbReference>
<evidence type="ECO:0000259" key="3">
    <source>
        <dbReference type="PROSITE" id="PS51898"/>
    </source>
</evidence>
<dbReference type="OrthoDB" id="8875502at2"/>
<reference evidence="5" key="1">
    <citation type="submission" date="2016-10" db="EMBL/GenBank/DDBJ databases">
        <authorList>
            <person name="Varghese N."/>
            <person name="Submissions S."/>
        </authorList>
    </citation>
    <scope>NUCLEOTIDE SEQUENCE [LARGE SCALE GENOMIC DNA]</scope>
    <source>
        <strain evidence="5">CBMB127</strain>
    </source>
</reference>